<dbReference type="SUPFAM" id="SSF53335">
    <property type="entry name" value="S-adenosyl-L-methionine-dependent methyltransferases"/>
    <property type="match status" value="1"/>
</dbReference>
<gene>
    <name evidence="2" type="ORF">IAB12_05320</name>
</gene>
<proteinExistence type="predicted"/>
<reference evidence="2" key="1">
    <citation type="journal article" date="2021" name="PeerJ">
        <title>Extensive microbial diversity within the chicken gut microbiome revealed by metagenomics and culture.</title>
        <authorList>
            <person name="Gilroy R."/>
            <person name="Ravi A."/>
            <person name="Getino M."/>
            <person name="Pursley I."/>
            <person name="Horton D.L."/>
            <person name="Alikhan N.F."/>
            <person name="Baker D."/>
            <person name="Gharbi K."/>
            <person name="Hall N."/>
            <person name="Watson M."/>
            <person name="Adriaenssens E.M."/>
            <person name="Foster-Nyarko E."/>
            <person name="Jarju S."/>
            <person name="Secka A."/>
            <person name="Antonio M."/>
            <person name="Oren A."/>
            <person name="Chaudhuri R.R."/>
            <person name="La Ragione R."/>
            <person name="Hildebrand F."/>
            <person name="Pallen M.J."/>
        </authorList>
    </citation>
    <scope>NUCLEOTIDE SEQUENCE</scope>
    <source>
        <strain evidence="2">Gambia11-129</strain>
    </source>
</reference>
<dbReference type="InterPro" id="IPR029063">
    <property type="entry name" value="SAM-dependent_MTases_sf"/>
</dbReference>
<comment type="caution">
    <text evidence="2">The sequence shown here is derived from an EMBL/GenBank/DDBJ whole genome shotgun (WGS) entry which is preliminary data.</text>
</comment>
<evidence type="ECO:0000313" key="2">
    <source>
        <dbReference type="EMBL" id="HIV99175.1"/>
    </source>
</evidence>
<name>A0A9D1PTY3_9SPIO</name>
<reference evidence="2" key="2">
    <citation type="submission" date="2021-04" db="EMBL/GenBank/DDBJ databases">
        <authorList>
            <person name="Gilroy R."/>
        </authorList>
    </citation>
    <scope>NUCLEOTIDE SEQUENCE</scope>
    <source>
        <strain evidence="2">Gambia11-129</strain>
    </source>
</reference>
<dbReference type="GO" id="GO:0032259">
    <property type="term" value="P:methylation"/>
    <property type="evidence" value="ECO:0007669"/>
    <property type="project" value="UniProtKB-KW"/>
</dbReference>
<dbReference type="Proteomes" id="UP000823936">
    <property type="component" value="Unassembled WGS sequence"/>
</dbReference>
<dbReference type="AlphaFoldDB" id="A0A9D1PTY3"/>
<protein>
    <submittedName>
        <fullName evidence="2">SAM-dependent methyltransferase</fullName>
    </submittedName>
</protein>
<keyword evidence="2" id="KW-0808">Transferase</keyword>
<accession>A0A9D1PTY3</accession>
<feature type="domain" description="Methyltransferase" evidence="1">
    <location>
        <begin position="33"/>
        <end position="91"/>
    </location>
</feature>
<dbReference type="Pfam" id="PF13679">
    <property type="entry name" value="Methyltransf_32"/>
    <property type="match status" value="1"/>
</dbReference>
<evidence type="ECO:0000313" key="3">
    <source>
        <dbReference type="Proteomes" id="UP000823936"/>
    </source>
</evidence>
<organism evidence="2 3">
    <name type="scientific">Candidatus Ornithospirochaeta avicola</name>
    <dbReference type="NCBI Taxonomy" id="2840896"/>
    <lineage>
        <taxon>Bacteria</taxon>
        <taxon>Pseudomonadati</taxon>
        <taxon>Spirochaetota</taxon>
        <taxon>Spirochaetia</taxon>
        <taxon>Spirochaetales</taxon>
        <taxon>Spirochaetaceae</taxon>
        <taxon>Spirochaetaceae incertae sedis</taxon>
        <taxon>Candidatus Ornithospirochaeta</taxon>
    </lineage>
</organism>
<dbReference type="EMBL" id="DXHU01000020">
    <property type="protein sequence ID" value="HIV99175.1"/>
    <property type="molecule type" value="Genomic_DNA"/>
</dbReference>
<dbReference type="GO" id="GO:0008168">
    <property type="term" value="F:methyltransferase activity"/>
    <property type="evidence" value="ECO:0007669"/>
    <property type="project" value="UniProtKB-KW"/>
</dbReference>
<keyword evidence="2" id="KW-0489">Methyltransferase</keyword>
<sequence>MWWSKEKIYYYINAAEKSSFHENLASVIMPHICRNKMILDAGCGLGYLASILKEEGYEIKAIDNDESVIKEAERIHKKHIFSAADAFALTDVYETIILSFFGNIRENLDYFLSHVSGNLIYITSAHSGVISGFRKDKSCDIDIFLASRDIKFKKEEHEFHFDQVLKSIDEAYDFMSITYSSSAISKLEKNEDEEFPFVIKNRKKIYVYVIEKEEET</sequence>
<dbReference type="CDD" id="cd02440">
    <property type="entry name" value="AdoMet_MTases"/>
    <property type="match status" value="1"/>
</dbReference>
<dbReference type="Gene3D" id="3.40.50.150">
    <property type="entry name" value="Vaccinia Virus protein VP39"/>
    <property type="match status" value="1"/>
</dbReference>
<evidence type="ECO:0000259" key="1">
    <source>
        <dbReference type="Pfam" id="PF13679"/>
    </source>
</evidence>
<dbReference type="InterPro" id="IPR025714">
    <property type="entry name" value="Methyltranfer_dom"/>
</dbReference>